<evidence type="ECO:0000259" key="2">
    <source>
        <dbReference type="Pfam" id="PF00561"/>
    </source>
</evidence>
<dbReference type="EMBL" id="VUOD01000002">
    <property type="protein sequence ID" value="KAA2285578.1"/>
    <property type="molecule type" value="Genomic_DNA"/>
</dbReference>
<dbReference type="Gene3D" id="3.40.50.1820">
    <property type="entry name" value="alpha/beta hydrolase"/>
    <property type="match status" value="1"/>
</dbReference>
<dbReference type="PRINTS" id="PR00412">
    <property type="entry name" value="EPOXHYDRLASE"/>
</dbReference>
<dbReference type="InterPro" id="IPR029058">
    <property type="entry name" value="AB_hydrolase_fold"/>
</dbReference>
<keyword evidence="4" id="KW-1185">Reference proteome</keyword>
<proteinExistence type="predicted"/>
<evidence type="ECO:0000313" key="3">
    <source>
        <dbReference type="EMBL" id="KAA2285578.1"/>
    </source>
</evidence>
<dbReference type="AlphaFoldDB" id="A0A5B2ZA86"/>
<evidence type="ECO:0000256" key="1">
    <source>
        <dbReference type="SAM" id="MobiDB-lite"/>
    </source>
</evidence>
<dbReference type="PRINTS" id="PR00111">
    <property type="entry name" value="ABHYDROLASE"/>
</dbReference>
<reference evidence="3 4" key="2">
    <citation type="submission" date="2019-09" db="EMBL/GenBank/DDBJ databases">
        <authorList>
            <person name="Mazur A."/>
        </authorList>
    </citation>
    <scope>NUCLEOTIDE SEQUENCE [LARGE SCALE GENOMIC DNA]</scope>
    <source>
        <strain evidence="3 4">3729k</strain>
    </source>
</reference>
<sequence>MAPSAWWSPWSGCIWKSCACWPSCNRATEAGTRCRQGRPGHARPSLFRARGSIQGHPAAGVARRGRPWHPPRRSTMPGGRPMRRGGMVVLVGGKPVRSIRWRRAVLASAATLALLLGAPWLLSHPEPLRLDATARTAAPGRFAELSAGRTHYQLHGPRRGRLVVLVHGAILPGLVWRHNIPELADAGYRVLSFDLYGRGYSDRPARRHGLDLYVGQLEELLNEVAKGEPVDLVGHSIGAIIAAEYTRRYPGAVRRLVLVSPAGLETDLPLSARIARTPWVGEYLLEVAGTRLLRPSRNMLFAPDRHPDLDAAYLDSIRFRGSRDAVLQGLRRLPWDRYGDRYRELRRLGIPILLVWGRHDRIVPIAAGDRLRRLTGARDLLVVEQAAHLPHYEQPALVNRALLDFFAQR</sequence>
<dbReference type="InterPro" id="IPR000639">
    <property type="entry name" value="Epox_hydrolase-like"/>
</dbReference>
<dbReference type="PANTHER" id="PTHR46438:SF11">
    <property type="entry name" value="LIPASE-RELATED"/>
    <property type="match status" value="1"/>
</dbReference>
<dbReference type="GO" id="GO:0016787">
    <property type="term" value="F:hydrolase activity"/>
    <property type="evidence" value="ECO:0007669"/>
    <property type="project" value="UniProtKB-KW"/>
</dbReference>
<dbReference type="Pfam" id="PF00561">
    <property type="entry name" value="Abhydrolase_1"/>
    <property type="match status" value="1"/>
</dbReference>
<dbReference type="SUPFAM" id="SSF53474">
    <property type="entry name" value="alpha/beta-Hydrolases"/>
    <property type="match status" value="1"/>
</dbReference>
<dbReference type="PANTHER" id="PTHR46438">
    <property type="entry name" value="ALPHA/BETA-HYDROLASES SUPERFAMILY PROTEIN"/>
    <property type="match status" value="1"/>
</dbReference>
<organism evidence="3 4">
    <name type="scientific">Arenimonas fontis</name>
    <dbReference type="NCBI Taxonomy" id="2608255"/>
    <lineage>
        <taxon>Bacteria</taxon>
        <taxon>Pseudomonadati</taxon>
        <taxon>Pseudomonadota</taxon>
        <taxon>Gammaproteobacteria</taxon>
        <taxon>Lysobacterales</taxon>
        <taxon>Lysobacteraceae</taxon>
        <taxon>Arenimonas</taxon>
    </lineage>
</organism>
<name>A0A5B2ZA86_9GAMM</name>
<dbReference type="InterPro" id="IPR000073">
    <property type="entry name" value="AB_hydrolase_1"/>
</dbReference>
<dbReference type="Proteomes" id="UP000322165">
    <property type="component" value="Unassembled WGS sequence"/>
</dbReference>
<feature type="region of interest" description="Disordered" evidence="1">
    <location>
        <begin position="55"/>
        <end position="86"/>
    </location>
</feature>
<feature type="compositionally biased region" description="Basic residues" evidence="1">
    <location>
        <begin position="63"/>
        <end position="72"/>
    </location>
</feature>
<evidence type="ECO:0000313" key="4">
    <source>
        <dbReference type="Proteomes" id="UP000322165"/>
    </source>
</evidence>
<feature type="compositionally biased region" description="Low complexity" evidence="1">
    <location>
        <begin position="73"/>
        <end position="86"/>
    </location>
</feature>
<keyword evidence="3" id="KW-0378">Hydrolase</keyword>
<feature type="domain" description="AB hydrolase-1" evidence="2">
    <location>
        <begin position="162"/>
        <end position="394"/>
    </location>
</feature>
<comment type="caution">
    <text evidence="3">The sequence shown here is derived from an EMBL/GenBank/DDBJ whole genome shotgun (WGS) entry which is preliminary data.</text>
</comment>
<gene>
    <name evidence="3" type="ORF">F0415_02760</name>
</gene>
<reference evidence="3 4" key="1">
    <citation type="submission" date="2019-09" db="EMBL/GenBank/DDBJ databases">
        <title>Arenimonas chukotkensis sp. nov., a bacterium isolated from Chukotka hot spring, Arctic region, Russia.</title>
        <authorList>
            <person name="Zayulina K.S."/>
            <person name="Prokofeva M.I."/>
            <person name="Elcheninov A.G."/>
            <person name="Novikov A."/>
            <person name="Kochetkova T.V."/>
            <person name="Kublanov I.V."/>
        </authorList>
    </citation>
    <scope>NUCLEOTIDE SEQUENCE [LARGE SCALE GENOMIC DNA]</scope>
    <source>
        <strain evidence="3 4">3729k</strain>
    </source>
</reference>
<accession>A0A5B2ZA86</accession>
<protein>
    <submittedName>
        <fullName evidence="3">Alpha/beta fold hydrolase</fullName>
    </submittedName>
</protein>